<dbReference type="SUPFAM" id="SSF82784">
    <property type="entry name" value="OsmC-like"/>
    <property type="match status" value="1"/>
</dbReference>
<organism evidence="1 2">
    <name type="scientific">Natronosalvus hydrolyticus</name>
    <dbReference type="NCBI Taxonomy" id="2979988"/>
    <lineage>
        <taxon>Archaea</taxon>
        <taxon>Methanobacteriati</taxon>
        <taxon>Methanobacteriota</taxon>
        <taxon>Stenosarchaea group</taxon>
        <taxon>Halobacteria</taxon>
        <taxon>Halobacteriales</taxon>
        <taxon>Natrialbaceae</taxon>
        <taxon>Natronosalvus</taxon>
    </lineage>
</organism>
<evidence type="ECO:0000313" key="1">
    <source>
        <dbReference type="EMBL" id="MCU4750520.1"/>
    </source>
</evidence>
<dbReference type="PANTHER" id="PTHR35368:SF1">
    <property type="entry name" value="HYDROPEROXIDE REDUCTASE"/>
    <property type="match status" value="1"/>
</dbReference>
<dbReference type="InterPro" id="IPR052924">
    <property type="entry name" value="OsmC/Ohr_hydroprdx_reductase"/>
</dbReference>
<proteinExistence type="predicted"/>
<dbReference type="RefSeq" id="WP_342805384.1">
    <property type="nucleotide sequence ID" value="NZ_JAOPJZ010000001.1"/>
</dbReference>
<protein>
    <submittedName>
        <fullName evidence="1">OsmC family protein</fullName>
    </submittedName>
</protein>
<dbReference type="Gene3D" id="3.30.300.20">
    <property type="match status" value="1"/>
</dbReference>
<dbReference type="PANTHER" id="PTHR35368">
    <property type="entry name" value="HYDROPEROXIDE REDUCTASE"/>
    <property type="match status" value="1"/>
</dbReference>
<dbReference type="InterPro" id="IPR036102">
    <property type="entry name" value="OsmC/Ohrsf"/>
</dbReference>
<dbReference type="Proteomes" id="UP001321047">
    <property type="component" value="Unassembled WGS sequence"/>
</dbReference>
<dbReference type="EMBL" id="JAOPJZ010000001">
    <property type="protein sequence ID" value="MCU4750520.1"/>
    <property type="molecule type" value="Genomic_DNA"/>
</dbReference>
<reference evidence="1 2" key="1">
    <citation type="submission" date="2022-09" db="EMBL/GenBank/DDBJ databases">
        <title>Enrichment on poylsaccharides allowed isolation of novel metabolic and taxonomic groups of Haloarchaea.</title>
        <authorList>
            <person name="Sorokin D.Y."/>
            <person name="Elcheninov A.G."/>
            <person name="Khizhniak T.V."/>
            <person name="Kolganova T.V."/>
            <person name="Kublanov I.V."/>
        </authorList>
    </citation>
    <scope>NUCLEOTIDE SEQUENCE [LARGE SCALE GENOMIC DNA]</scope>
    <source>
        <strain evidence="1 2">AArc-curdl1</strain>
    </source>
</reference>
<comment type="caution">
    <text evidence="1">The sequence shown here is derived from an EMBL/GenBank/DDBJ whole genome shotgun (WGS) entry which is preliminary data.</text>
</comment>
<sequence>MTDDQQTAHGIDLETLEGFAEHAAENPETVQLGLGASATYEGTAAHSLAKVNSYELGGETIARDTREYTVPYGAWKEVLDAGGWLGATDRLEPIEAALSALAACINVGISINAAANGVEIDHLETRVRTDFDPAVLFSLKELKEADTVYENLTAEVEIDGEDLDQDLIDEWARRAPVYTLVSLAQDIDMTINTPTQVAGDD</sequence>
<accession>A0AAP3E517</accession>
<dbReference type="Pfam" id="PF02566">
    <property type="entry name" value="OsmC"/>
    <property type="match status" value="1"/>
</dbReference>
<gene>
    <name evidence="1" type="ORF">OB919_00755</name>
</gene>
<dbReference type="InterPro" id="IPR003718">
    <property type="entry name" value="OsmC/Ohr_fam"/>
</dbReference>
<name>A0AAP3E517_9EURY</name>
<keyword evidence="2" id="KW-1185">Reference proteome</keyword>
<dbReference type="AlphaFoldDB" id="A0AAP3E517"/>
<dbReference type="InterPro" id="IPR015946">
    <property type="entry name" value="KH_dom-like_a/b"/>
</dbReference>
<evidence type="ECO:0000313" key="2">
    <source>
        <dbReference type="Proteomes" id="UP001321047"/>
    </source>
</evidence>